<proteinExistence type="predicted"/>
<organism evidence="2 3">
    <name type="scientific">Bionectria ochroleuca</name>
    <name type="common">Gliocladium roseum</name>
    <dbReference type="NCBI Taxonomy" id="29856"/>
    <lineage>
        <taxon>Eukaryota</taxon>
        <taxon>Fungi</taxon>
        <taxon>Dikarya</taxon>
        <taxon>Ascomycota</taxon>
        <taxon>Pezizomycotina</taxon>
        <taxon>Sordariomycetes</taxon>
        <taxon>Hypocreomycetidae</taxon>
        <taxon>Hypocreales</taxon>
        <taxon>Bionectriaceae</taxon>
        <taxon>Clonostachys</taxon>
    </lineage>
</organism>
<keyword evidence="1" id="KW-0472">Membrane</keyword>
<evidence type="ECO:0000313" key="3">
    <source>
        <dbReference type="Proteomes" id="UP000616885"/>
    </source>
</evidence>
<protein>
    <submittedName>
        <fullName evidence="2">Uncharacterized protein</fullName>
    </submittedName>
</protein>
<name>A0A8H7TUC8_BIOOC</name>
<dbReference type="AlphaFoldDB" id="A0A8H7TUC8"/>
<evidence type="ECO:0000313" key="2">
    <source>
        <dbReference type="EMBL" id="KAF9757528.1"/>
    </source>
</evidence>
<sequence length="138" mass="15884">MTAPRLSPQPRWANMRPRILVCRSWLSNPRLAIEQRGTAFRFHRRLAQRQWATTNSPSRPTLAFLTTPAANRDACRRTYASGRRRQWLIHEAKLFVRYATICVVGSLAFFTIYYFILEEKVERDYPTPPSGPGGSGSN</sequence>
<gene>
    <name evidence="2" type="ORF">IM811_008472</name>
</gene>
<comment type="caution">
    <text evidence="2">The sequence shown here is derived from an EMBL/GenBank/DDBJ whole genome shotgun (WGS) entry which is preliminary data.</text>
</comment>
<reference evidence="2" key="1">
    <citation type="submission" date="2020-10" db="EMBL/GenBank/DDBJ databases">
        <title>High-Quality Genome Resource of Clonostachys rosea strain S41 by Oxford Nanopore Long-Read Sequencing.</title>
        <authorList>
            <person name="Wang H."/>
        </authorList>
    </citation>
    <scope>NUCLEOTIDE SEQUENCE</scope>
    <source>
        <strain evidence="2">S41</strain>
    </source>
</reference>
<keyword evidence="1" id="KW-0812">Transmembrane</keyword>
<accession>A0A8H7TUC8</accession>
<dbReference type="Proteomes" id="UP000616885">
    <property type="component" value="Unassembled WGS sequence"/>
</dbReference>
<keyword evidence="1" id="KW-1133">Transmembrane helix</keyword>
<evidence type="ECO:0000256" key="1">
    <source>
        <dbReference type="SAM" id="Phobius"/>
    </source>
</evidence>
<dbReference type="EMBL" id="JADCTT010000002">
    <property type="protein sequence ID" value="KAF9757528.1"/>
    <property type="molecule type" value="Genomic_DNA"/>
</dbReference>
<feature type="transmembrane region" description="Helical" evidence="1">
    <location>
        <begin position="94"/>
        <end position="116"/>
    </location>
</feature>